<evidence type="ECO:0000256" key="2">
    <source>
        <dbReference type="ARBA" id="ARBA00009434"/>
    </source>
</evidence>
<feature type="transmembrane region" description="Helical" evidence="9">
    <location>
        <begin position="51"/>
        <end position="73"/>
    </location>
</feature>
<evidence type="ECO:0000313" key="12">
    <source>
        <dbReference type="EMBL" id="MBT9431530.1"/>
    </source>
</evidence>
<name>A0ABS5Y956_9GAMM</name>
<dbReference type="Pfam" id="PF11893">
    <property type="entry name" value="DUF3413"/>
    <property type="match status" value="1"/>
</dbReference>
<evidence type="ECO:0000256" key="7">
    <source>
        <dbReference type="ARBA" id="ARBA00022989"/>
    </source>
</evidence>
<dbReference type="RefSeq" id="WP_215668643.1">
    <property type="nucleotide sequence ID" value="NZ_JAFJYC010000001.1"/>
</dbReference>
<evidence type="ECO:0000313" key="13">
    <source>
        <dbReference type="Proteomes" id="UP000811282"/>
    </source>
</evidence>
<dbReference type="PANTHER" id="PTHR43751:SF3">
    <property type="entry name" value="SULFATASE N-TERMINAL DOMAIN-CONTAINING PROTEIN"/>
    <property type="match status" value="1"/>
</dbReference>
<comment type="subcellular location">
    <subcellularLocation>
        <location evidence="1">Cell inner membrane</location>
        <topology evidence="1">Multi-pass membrane protein</topology>
    </subcellularLocation>
</comment>
<feature type="transmembrane region" description="Helical" evidence="9">
    <location>
        <begin position="135"/>
        <end position="152"/>
    </location>
</feature>
<reference evidence="12 13" key="1">
    <citation type="journal article" date="2021" name="Genome Biol. Evol.">
        <title>The evolution of interdependence in a four-way mealybug symbiosis.</title>
        <authorList>
            <person name="Garber A.I."/>
            <person name="Kupper M."/>
            <person name="Laetsch D.R."/>
            <person name="Weldon S.R."/>
            <person name="Ladinsky M.S."/>
            <person name="Bjorkman P.J."/>
            <person name="McCutcheon J.P."/>
        </authorList>
    </citation>
    <scope>NUCLEOTIDE SEQUENCE [LARGE SCALE GENOMIC DNA]</scope>
    <source>
        <strain evidence="12">SOD</strain>
    </source>
</reference>
<organism evidence="12 13">
    <name type="scientific">Candidatus Sodalis endolongispinus</name>
    <dbReference type="NCBI Taxonomy" id="2812662"/>
    <lineage>
        <taxon>Bacteria</taxon>
        <taxon>Pseudomonadati</taxon>
        <taxon>Pseudomonadota</taxon>
        <taxon>Gammaproteobacteria</taxon>
        <taxon>Enterobacterales</taxon>
        <taxon>Bruguierivoracaceae</taxon>
        <taxon>Sodalis</taxon>
    </lineage>
</organism>
<accession>A0ABS5Y956</accession>
<dbReference type="InterPro" id="IPR047997">
    <property type="entry name" value="YejM_enterobact"/>
</dbReference>
<feature type="domain" description="Inner membrane protein YejM N-terminal" evidence="11">
    <location>
        <begin position="6"/>
        <end position="252"/>
    </location>
</feature>
<comment type="caution">
    <text evidence="12">The sequence shown here is derived from an EMBL/GenBank/DDBJ whole genome shotgun (WGS) entry which is preliminary data.</text>
</comment>
<evidence type="ECO:0000256" key="9">
    <source>
        <dbReference type="SAM" id="Phobius"/>
    </source>
</evidence>
<dbReference type="PANTHER" id="PTHR43751">
    <property type="entry name" value="SULFATASE"/>
    <property type="match status" value="1"/>
</dbReference>
<dbReference type="InterPro" id="IPR000917">
    <property type="entry name" value="Sulfatase_N"/>
</dbReference>
<dbReference type="Pfam" id="PF00884">
    <property type="entry name" value="Sulfatase"/>
    <property type="match status" value="1"/>
</dbReference>
<dbReference type="SUPFAM" id="SSF53649">
    <property type="entry name" value="Alkaline phosphatase-like"/>
    <property type="match status" value="1"/>
</dbReference>
<dbReference type="InterPro" id="IPR017850">
    <property type="entry name" value="Alkaline_phosphatase_core_sf"/>
</dbReference>
<feature type="transmembrane region" description="Helical" evidence="9">
    <location>
        <begin position="172"/>
        <end position="190"/>
    </location>
</feature>
<sequence>MVTKSQRYRDKVSQMISWGHWFVLFNILLSLGLGSRYLFVADWPVSLAGRLYAFASWLGHFSFLGFTLYLLVVFPLTFVVMSQRLLRFLSAIIATAGLTLLLVDSEVFTRFHQHLNPMVWELVINPDQTELARDWQLMFIGIPVIFLVEMLFSTWSWQKLRSLNRYNFGKPVTALFIAAFCTSHVAYIWADANFYRPITMQRANLPLSYPMTARRFLERHGLLDAEAFERRLVQHGNPEAAAVEYPLSPVSFSDKGSGLNLLIITTGMLRNDTLDQQMPALSRFATQNARFTQHYSTGNQVDTGLFGLFYGISTSYLDGILATRKSSALLDALNKQGYQLSLLASDGFRDLLYRQALLTDFTLPEPVRQTDAQTAKQWQQWRDSYSGTSPWFSYVSFNGTSVSASLANTPDLTRRYQQGAQRLDNILGQMLDTLRERGDLDNTVVVITAATGLELDDNGSGRRESGTRFKRAQLQVPLVVHWPGTPQQVVTKLTNHNDVTVTLMQRLLHASNRASDYSQGEDLFAPRRRNDWVLSADGHQLAITTPHETLLLENNGSYRTFDVNGKELYQQKPQLTLLLQVLTNEKRFIAK</sequence>
<evidence type="ECO:0000256" key="4">
    <source>
        <dbReference type="ARBA" id="ARBA00022475"/>
    </source>
</evidence>
<dbReference type="InterPro" id="IPR024588">
    <property type="entry name" value="YejM_N"/>
</dbReference>
<evidence type="ECO:0000256" key="1">
    <source>
        <dbReference type="ARBA" id="ARBA00004429"/>
    </source>
</evidence>
<gene>
    <name evidence="12" type="primary">yejM</name>
    <name evidence="12" type="ORF">JZM24_04040</name>
</gene>
<keyword evidence="4" id="KW-1003">Cell membrane</keyword>
<dbReference type="Proteomes" id="UP000811282">
    <property type="component" value="Unassembled WGS sequence"/>
</dbReference>
<evidence type="ECO:0000256" key="8">
    <source>
        <dbReference type="ARBA" id="ARBA00023136"/>
    </source>
</evidence>
<dbReference type="InterPro" id="IPR052701">
    <property type="entry name" value="GAG_Ulvan_Degrading_Sulfatases"/>
</dbReference>
<evidence type="ECO:0000256" key="5">
    <source>
        <dbReference type="ARBA" id="ARBA00022519"/>
    </source>
</evidence>
<keyword evidence="6 9" id="KW-0812">Transmembrane</keyword>
<feature type="transmembrane region" description="Helical" evidence="9">
    <location>
        <begin position="85"/>
        <end position="103"/>
    </location>
</feature>
<evidence type="ECO:0000256" key="6">
    <source>
        <dbReference type="ARBA" id="ARBA00022692"/>
    </source>
</evidence>
<keyword evidence="7 9" id="KW-1133">Transmembrane helix</keyword>
<evidence type="ECO:0000259" key="11">
    <source>
        <dbReference type="Pfam" id="PF11893"/>
    </source>
</evidence>
<keyword evidence="13" id="KW-1185">Reference proteome</keyword>
<keyword evidence="5" id="KW-0997">Cell inner membrane</keyword>
<feature type="transmembrane region" description="Helical" evidence="9">
    <location>
        <begin position="21"/>
        <end position="39"/>
    </location>
</feature>
<evidence type="ECO:0000259" key="10">
    <source>
        <dbReference type="Pfam" id="PF00884"/>
    </source>
</evidence>
<dbReference type="InterPro" id="IPR012159">
    <property type="entry name" value="YejM-like"/>
</dbReference>
<protein>
    <recommendedName>
        <fullName evidence="3">Inner membrane protein YejM</fullName>
    </recommendedName>
</protein>
<comment type="similarity">
    <text evidence="2">To H.influenzae HI_0842.</text>
</comment>
<dbReference type="EMBL" id="JAFJYC010000001">
    <property type="protein sequence ID" value="MBT9431530.1"/>
    <property type="molecule type" value="Genomic_DNA"/>
</dbReference>
<dbReference type="Gene3D" id="3.40.720.10">
    <property type="entry name" value="Alkaline Phosphatase, subunit A"/>
    <property type="match status" value="1"/>
</dbReference>
<feature type="domain" description="Sulfatase N-terminal" evidence="10">
    <location>
        <begin position="276"/>
        <end position="506"/>
    </location>
</feature>
<dbReference type="PIRSF" id="PIRSF004950">
    <property type="entry name" value="Mmb_sulf_HI0842"/>
    <property type="match status" value="1"/>
</dbReference>
<keyword evidence="8 9" id="KW-0472">Membrane</keyword>
<proteinExistence type="predicted"/>
<evidence type="ECO:0000256" key="3">
    <source>
        <dbReference type="ARBA" id="ARBA00020918"/>
    </source>
</evidence>
<dbReference type="NCBIfam" id="NF038282">
    <property type="entry name" value="LapC_YejM_PbgA"/>
    <property type="match status" value="1"/>
</dbReference>